<organism evidence="1 2">
    <name type="scientific">Silicimonas algicola</name>
    <dbReference type="NCBI Taxonomy" id="1826607"/>
    <lineage>
        <taxon>Bacteria</taxon>
        <taxon>Pseudomonadati</taxon>
        <taxon>Pseudomonadota</taxon>
        <taxon>Alphaproteobacteria</taxon>
        <taxon>Rhodobacterales</taxon>
        <taxon>Paracoccaceae</taxon>
    </lineage>
</organism>
<sequence length="201" mass="21711">MCMALVACAPEEDLTQPPVAIGQFRLGHNIAIADKVTEGPFSREFTETQIEASVQNAVAARLRRYDGDGLYHLGIVVGGLVLGQPGIPVVYAPKSVLIADVTVFDNATQKKLNDKPKRFYAGEGLKNAVPVIGSGYVRTGEEQLENLSESLAREIEDWLRENEAWFAPVPGQVRVPYDAATYAPRIDSLSTQDIGASAPAN</sequence>
<evidence type="ECO:0008006" key="3">
    <source>
        <dbReference type="Google" id="ProtNLM"/>
    </source>
</evidence>
<proteinExistence type="predicted"/>
<name>A0A316GAH6_9RHOB</name>
<keyword evidence="2" id="KW-1185">Reference proteome</keyword>
<protein>
    <recommendedName>
        <fullName evidence="3">DUF3313 domain-containing protein</fullName>
    </recommendedName>
</protein>
<dbReference type="AlphaFoldDB" id="A0A316GAH6"/>
<reference evidence="1 2" key="1">
    <citation type="submission" date="2018-05" db="EMBL/GenBank/DDBJ databases">
        <title>Genomic Encyclopedia of Type Strains, Phase IV (KMG-IV): sequencing the most valuable type-strain genomes for metagenomic binning, comparative biology and taxonomic classification.</title>
        <authorList>
            <person name="Goeker M."/>
        </authorList>
    </citation>
    <scope>NUCLEOTIDE SEQUENCE [LARGE SCALE GENOMIC DNA]</scope>
    <source>
        <strain evidence="1 2">DSM 103371</strain>
    </source>
</reference>
<evidence type="ECO:0000313" key="2">
    <source>
        <dbReference type="Proteomes" id="UP000245390"/>
    </source>
</evidence>
<gene>
    <name evidence="1" type="ORF">C8D95_104364</name>
</gene>
<dbReference type="EMBL" id="QGGV01000004">
    <property type="protein sequence ID" value="PWK56690.1"/>
    <property type="molecule type" value="Genomic_DNA"/>
</dbReference>
<dbReference type="Proteomes" id="UP000245390">
    <property type="component" value="Unassembled WGS sequence"/>
</dbReference>
<evidence type="ECO:0000313" key="1">
    <source>
        <dbReference type="EMBL" id="PWK56690.1"/>
    </source>
</evidence>
<accession>A0A316GAH6</accession>
<comment type="caution">
    <text evidence="1">The sequence shown here is derived from an EMBL/GenBank/DDBJ whole genome shotgun (WGS) entry which is preliminary data.</text>
</comment>